<organism evidence="2 3">
    <name type="scientific">Brevibacterium aurantiacum</name>
    <dbReference type="NCBI Taxonomy" id="273384"/>
    <lineage>
        <taxon>Bacteria</taxon>
        <taxon>Bacillati</taxon>
        <taxon>Actinomycetota</taxon>
        <taxon>Actinomycetes</taxon>
        <taxon>Micrococcales</taxon>
        <taxon>Brevibacteriaceae</taxon>
        <taxon>Brevibacterium</taxon>
    </lineage>
</organism>
<evidence type="ECO:0000313" key="2">
    <source>
        <dbReference type="EMBL" id="TGD40671.1"/>
    </source>
</evidence>
<dbReference type="Proteomes" id="UP000297736">
    <property type="component" value="Unassembled WGS sequence"/>
</dbReference>
<keyword evidence="1" id="KW-0812">Transmembrane</keyword>
<reference evidence="2 3" key="1">
    <citation type="submission" date="2018-10" db="EMBL/GenBank/DDBJ databases">
        <title>Brevibacterium genomes from Austrain hard cheese rinds.</title>
        <authorList>
            <person name="Anast J.M."/>
            <person name="Dzieciol M."/>
            <person name="Schultz D.L."/>
            <person name="Mann E."/>
            <person name="Wagner M."/>
            <person name="Schmitz-Esser S."/>
        </authorList>
    </citation>
    <scope>NUCLEOTIDE SEQUENCE [LARGE SCALE GENOMIC DNA]</scope>
    <source>
        <strain evidence="2 3">L261</strain>
    </source>
</reference>
<dbReference type="RefSeq" id="WP_135446741.1">
    <property type="nucleotide sequence ID" value="NZ_RHFF01000001.1"/>
</dbReference>
<evidence type="ECO:0000313" key="3">
    <source>
        <dbReference type="Proteomes" id="UP000297736"/>
    </source>
</evidence>
<dbReference type="AlphaFoldDB" id="A0A4Z0KNV9"/>
<dbReference type="PANTHER" id="PTHR34989:SF1">
    <property type="entry name" value="PROTEIN HDED"/>
    <property type="match status" value="1"/>
</dbReference>
<feature type="transmembrane region" description="Helical" evidence="1">
    <location>
        <begin position="109"/>
        <end position="129"/>
    </location>
</feature>
<feature type="transmembrane region" description="Helical" evidence="1">
    <location>
        <begin position="141"/>
        <end position="159"/>
    </location>
</feature>
<feature type="transmembrane region" description="Helical" evidence="1">
    <location>
        <begin position="25"/>
        <end position="45"/>
    </location>
</feature>
<feature type="transmembrane region" description="Helical" evidence="1">
    <location>
        <begin position="51"/>
        <end position="71"/>
    </location>
</feature>
<feature type="transmembrane region" description="Helical" evidence="1">
    <location>
        <begin position="165"/>
        <end position="190"/>
    </location>
</feature>
<evidence type="ECO:0000256" key="1">
    <source>
        <dbReference type="SAM" id="Phobius"/>
    </source>
</evidence>
<dbReference type="PANTHER" id="PTHR34989">
    <property type="entry name" value="PROTEIN HDED"/>
    <property type="match status" value="1"/>
</dbReference>
<dbReference type="GO" id="GO:0005886">
    <property type="term" value="C:plasma membrane"/>
    <property type="evidence" value="ECO:0007669"/>
    <property type="project" value="TreeGrafter"/>
</dbReference>
<gene>
    <name evidence="2" type="ORF">EB834_01145</name>
</gene>
<proteinExistence type="predicted"/>
<dbReference type="InterPro" id="IPR052712">
    <property type="entry name" value="Acid_resist_chaperone_HdeD"/>
</dbReference>
<keyword evidence="1" id="KW-0472">Membrane</keyword>
<sequence length="201" mass="21275">MATPQNPTNPTGAVRSLMTELGRGAFWAVLIRGILAVLFGILLLAAPAAMAVALGIWVGAWLIVDGALEITHALHARRQNLSWGWELAAGIAYVIGGVIIMIVPLSFAVMGGTVILLMMASGMLIRGILSVASKSFKGWSKALGVLDIIFGVIMFIVVFSNPGAALLALVWIIAIYTIIFGIFLIVMAFVGRSHTKQAFGN</sequence>
<dbReference type="EMBL" id="RHFF01000001">
    <property type="protein sequence ID" value="TGD40671.1"/>
    <property type="molecule type" value="Genomic_DNA"/>
</dbReference>
<dbReference type="Pfam" id="PF03729">
    <property type="entry name" value="DUF308"/>
    <property type="match status" value="2"/>
</dbReference>
<protein>
    <recommendedName>
        <fullName evidence="4">HdeD family acid-resistance protein</fullName>
    </recommendedName>
</protein>
<accession>A0A4Z0KNV9</accession>
<keyword evidence="1" id="KW-1133">Transmembrane helix</keyword>
<dbReference type="InterPro" id="IPR005325">
    <property type="entry name" value="DUF308_memb"/>
</dbReference>
<evidence type="ECO:0008006" key="4">
    <source>
        <dbReference type="Google" id="ProtNLM"/>
    </source>
</evidence>
<comment type="caution">
    <text evidence="2">The sequence shown here is derived from an EMBL/GenBank/DDBJ whole genome shotgun (WGS) entry which is preliminary data.</text>
</comment>
<feature type="transmembrane region" description="Helical" evidence="1">
    <location>
        <begin position="83"/>
        <end position="103"/>
    </location>
</feature>
<name>A0A4Z0KNV9_BREAU</name>